<dbReference type="KEGG" id="pnp:IJ22_30500"/>
<reference evidence="1 2" key="2">
    <citation type="journal article" date="2016" name="Genome Announc.">
        <title>Complete Genome Sequences of Two Interactive Moderate Thermophiles, Paenibacillus napthalenovorans 32O-Y and Paenibacillus sp. 32O-W.</title>
        <authorList>
            <person name="Butler R.R.III."/>
            <person name="Wang J."/>
            <person name="Stark B.C."/>
            <person name="Pombert J.F."/>
        </authorList>
    </citation>
    <scope>NUCLEOTIDE SEQUENCE [LARGE SCALE GENOMIC DNA]</scope>
    <source>
        <strain evidence="1 2">32O-Y</strain>
    </source>
</reference>
<dbReference type="Proteomes" id="UP000061660">
    <property type="component" value="Chromosome"/>
</dbReference>
<evidence type="ECO:0000313" key="1">
    <source>
        <dbReference type="EMBL" id="ALS23423.1"/>
    </source>
</evidence>
<dbReference type="InterPro" id="IPR011037">
    <property type="entry name" value="Pyrv_Knase-like_insert_dom_sf"/>
</dbReference>
<dbReference type="Pfam" id="PF03475">
    <property type="entry name" value="YiiM_3-alpha"/>
    <property type="match status" value="1"/>
</dbReference>
<name>A0A0U2MYM9_9BACL</name>
<sequence>MSIDIVSINTGLPKTVSYHQKDLLTGIYKYPVSGPVFLTRLHFEGDGQADLVHHGGADKAVCVYPHEHYAYWESVMGQPLPPAAFGENLTIRGLTEEQVCIGDTFRLGEAVVQVSQPRQPCFKLSVKLGRPDMPLQVQNTGYTGYYFRVLKEGRVSKENGLIPVGRLSKPITIAYANRIMHQEKTNWKAMEELLQAEELSASWKETFRARLEGKSGGS</sequence>
<dbReference type="EMBL" id="CP013652">
    <property type="protein sequence ID" value="ALS23423.1"/>
    <property type="molecule type" value="Genomic_DNA"/>
</dbReference>
<accession>A0A0U2MYM9</accession>
<dbReference type="STRING" id="162209.IJ22_30500"/>
<dbReference type="Gene3D" id="2.40.33.20">
    <property type="entry name" value="PK beta-barrel domain-like"/>
    <property type="match status" value="1"/>
</dbReference>
<dbReference type="SUPFAM" id="SSF50800">
    <property type="entry name" value="PK beta-barrel domain-like"/>
    <property type="match status" value="1"/>
</dbReference>
<keyword evidence="2" id="KW-1185">Reference proteome</keyword>
<dbReference type="PANTHER" id="PTHR30212">
    <property type="entry name" value="PROTEIN YIIM"/>
    <property type="match status" value="1"/>
</dbReference>
<dbReference type="GO" id="GO:0030170">
    <property type="term" value="F:pyridoxal phosphate binding"/>
    <property type="evidence" value="ECO:0007669"/>
    <property type="project" value="InterPro"/>
</dbReference>
<reference evidence="2" key="1">
    <citation type="submission" date="2015-12" db="EMBL/GenBank/DDBJ databases">
        <title>Complete genome sequences of two moderately thermophilic Paenibacillus species.</title>
        <authorList>
            <person name="Butler R.III."/>
            <person name="Wang J."/>
            <person name="Stark B.C."/>
            <person name="Pombert J.-F."/>
        </authorList>
    </citation>
    <scope>NUCLEOTIDE SEQUENCE [LARGE SCALE GENOMIC DNA]</scope>
    <source>
        <strain evidence="2">32O-Y</strain>
    </source>
</reference>
<dbReference type="Pfam" id="PF03473">
    <property type="entry name" value="MOSC"/>
    <property type="match status" value="1"/>
</dbReference>
<dbReference type="PANTHER" id="PTHR30212:SF4">
    <property type="entry name" value="MOSC DOMAIN-CONTAINING PROTEIN"/>
    <property type="match status" value="1"/>
</dbReference>
<gene>
    <name evidence="1" type="ORF">IJ22_30500</name>
</gene>
<dbReference type="AlphaFoldDB" id="A0A0U2MYM9"/>
<evidence type="ECO:0000313" key="2">
    <source>
        <dbReference type="Proteomes" id="UP000061660"/>
    </source>
</evidence>
<protein>
    <submittedName>
        <fullName evidence="1">Sulfurase</fullName>
    </submittedName>
</protein>
<dbReference type="OrthoDB" id="9786134at2"/>
<dbReference type="GO" id="GO:0003824">
    <property type="term" value="F:catalytic activity"/>
    <property type="evidence" value="ECO:0007669"/>
    <property type="project" value="InterPro"/>
</dbReference>
<organism evidence="1 2">
    <name type="scientific">Paenibacillus naphthalenovorans</name>
    <dbReference type="NCBI Taxonomy" id="162209"/>
    <lineage>
        <taxon>Bacteria</taxon>
        <taxon>Bacillati</taxon>
        <taxon>Bacillota</taxon>
        <taxon>Bacilli</taxon>
        <taxon>Bacillales</taxon>
        <taxon>Paenibacillaceae</taxon>
        <taxon>Paenibacillus</taxon>
    </lineage>
</organism>
<dbReference type="InterPro" id="IPR005163">
    <property type="entry name" value="Tri_helical_YiiM-like"/>
</dbReference>
<dbReference type="RefSeq" id="WP_054819605.1">
    <property type="nucleotide sequence ID" value="NZ_CP013652.1"/>
</dbReference>
<dbReference type="PROSITE" id="PS51340">
    <property type="entry name" value="MOSC"/>
    <property type="match status" value="1"/>
</dbReference>
<dbReference type="PATRIC" id="fig|162209.4.peg.3260"/>
<proteinExistence type="predicted"/>
<dbReference type="InterPro" id="IPR005302">
    <property type="entry name" value="MoCF_Sase_C"/>
</dbReference>
<dbReference type="InterPro" id="IPR052353">
    <property type="entry name" value="Benzoxazolinone_Detox_Enz"/>
</dbReference>
<dbReference type="GO" id="GO:0030151">
    <property type="term" value="F:molybdenum ion binding"/>
    <property type="evidence" value="ECO:0007669"/>
    <property type="project" value="InterPro"/>
</dbReference>